<dbReference type="PRINTS" id="PR00412">
    <property type="entry name" value="EPOXHYDRLASE"/>
</dbReference>
<dbReference type="GO" id="GO:0016787">
    <property type="term" value="F:hydrolase activity"/>
    <property type="evidence" value="ECO:0007669"/>
    <property type="project" value="UniProtKB-KW"/>
</dbReference>
<reference evidence="3 4" key="1">
    <citation type="submission" date="2021-08" db="EMBL/GenBank/DDBJ databases">
        <title>Nocardioides bacterium WL0053 sp. nov., isolated from the sediment.</title>
        <authorList>
            <person name="Wang L."/>
            <person name="Zhang D."/>
            <person name="Zhang A."/>
        </authorList>
    </citation>
    <scope>NUCLEOTIDE SEQUENCE [LARGE SCALE GENOMIC DNA]</scope>
    <source>
        <strain evidence="3 4">WL0053</strain>
    </source>
</reference>
<keyword evidence="3" id="KW-0378">Hydrolase</keyword>
<evidence type="ECO:0000256" key="1">
    <source>
        <dbReference type="ARBA" id="ARBA00022559"/>
    </source>
</evidence>
<evidence type="ECO:0000313" key="4">
    <source>
        <dbReference type="Proteomes" id="UP000754710"/>
    </source>
</evidence>
<gene>
    <name evidence="3" type="ORF">K1X13_12795</name>
</gene>
<keyword evidence="1" id="KW-0575">Peroxidase</keyword>
<sequence length="311" mass="33370">MAATAERSPESEEAERAPSGEHLALRFYDVTSADGTRIKAWTNDAEGPTLLLCNGLGTNPNAWPALLRKDCGVRVVSWNHRGVGGSDRPADRSRVGIDAFIEDALAVLDDAGIESCAVAGWSIGVNTAFELAVLYPHRVTGLFAVAGVPGGTFASMGAPLMIPRIARRPVSVGVTRLMRRVGCALTPFTSRLPVGDAFARLLSHSGFMLPTDEIPAVRRAVKEFLTTPVDWYMHLALAAAEHPRVSLRRITVPTAFVAGRWDLLASSEDMLTASARITGSTYVELNGSHFVQLEHPEAVHAELQGLLARIA</sequence>
<proteinExistence type="predicted"/>
<evidence type="ECO:0000313" key="3">
    <source>
        <dbReference type="EMBL" id="MBY9075703.1"/>
    </source>
</evidence>
<dbReference type="PANTHER" id="PTHR43433:SF5">
    <property type="entry name" value="AB HYDROLASE-1 DOMAIN-CONTAINING PROTEIN"/>
    <property type="match status" value="1"/>
</dbReference>
<accession>A0ABS7RKY0</accession>
<dbReference type="InterPro" id="IPR000073">
    <property type="entry name" value="AB_hydrolase_1"/>
</dbReference>
<evidence type="ECO:0000259" key="2">
    <source>
        <dbReference type="Pfam" id="PF00561"/>
    </source>
</evidence>
<dbReference type="Gene3D" id="3.40.50.1820">
    <property type="entry name" value="alpha/beta hydrolase"/>
    <property type="match status" value="1"/>
</dbReference>
<protein>
    <submittedName>
        <fullName evidence="3">Alpha/beta hydrolase</fullName>
    </submittedName>
</protein>
<comment type="caution">
    <text evidence="3">The sequence shown here is derived from an EMBL/GenBank/DDBJ whole genome shotgun (WGS) entry which is preliminary data.</text>
</comment>
<feature type="domain" description="AB hydrolase-1" evidence="2">
    <location>
        <begin position="48"/>
        <end position="296"/>
    </location>
</feature>
<organism evidence="3 4">
    <name type="scientific">Nocardioides jiangsuensis</name>
    <dbReference type="NCBI Taxonomy" id="2866161"/>
    <lineage>
        <taxon>Bacteria</taxon>
        <taxon>Bacillati</taxon>
        <taxon>Actinomycetota</taxon>
        <taxon>Actinomycetes</taxon>
        <taxon>Propionibacteriales</taxon>
        <taxon>Nocardioidaceae</taxon>
        <taxon>Nocardioides</taxon>
    </lineage>
</organism>
<keyword evidence="4" id="KW-1185">Reference proteome</keyword>
<dbReference type="RefSeq" id="WP_221025417.1">
    <property type="nucleotide sequence ID" value="NZ_JAIEZQ010000002.1"/>
</dbReference>
<dbReference type="InterPro" id="IPR050471">
    <property type="entry name" value="AB_hydrolase"/>
</dbReference>
<dbReference type="SUPFAM" id="SSF53474">
    <property type="entry name" value="alpha/beta-Hydrolases"/>
    <property type="match status" value="1"/>
</dbReference>
<dbReference type="EMBL" id="JAIEZQ010000002">
    <property type="protein sequence ID" value="MBY9075703.1"/>
    <property type="molecule type" value="Genomic_DNA"/>
</dbReference>
<name>A0ABS7RKY0_9ACTN</name>
<dbReference type="Proteomes" id="UP000754710">
    <property type="component" value="Unassembled WGS sequence"/>
</dbReference>
<dbReference type="InterPro" id="IPR029058">
    <property type="entry name" value="AB_hydrolase_fold"/>
</dbReference>
<keyword evidence="1" id="KW-0560">Oxidoreductase</keyword>
<dbReference type="PANTHER" id="PTHR43433">
    <property type="entry name" value="HYDROLASE, ALPHA/BETA FOLD FAMILY PROTEIN"/>
    <property type="match status" value="1"/>
</dbReference>
<dbReference type="InterPro" id="IPR000639">
    <property type="entry name" value="Epox_hydrolase-like"/>
</dbReference>
<dbReference type="Pfam" id="PF00561">
    <property type="entry name" value="Abhydrolase_1"/>
    <property type="match status" value="1"/>
</dbReference>